<evidence type="ECO:0000313" key="3">
    <source>
        <dbReference type="Proteomes" id="UP001176429"/>
    </source>
</evidence>
<dbReference type="Proteomes" id="UP001176429">
    <property type="component" value="Unassembled WGS sequence"/>
</dbReference>
<gene>
    <name evidence="2" type="ORF">Q5H93_20260</name>
</gene>
<feature type="signal peptide" evidence="1">
    <location>
        <begin position="1"/>
        <end position="23"/>
    </location>
</feature>
<organism evidence="2 3">
    <name type="scientific">Hymenobacter aranciens</name>
    <dbReference type="NCBI Taxonomy" id="3063996"/>
    <lineage>
        <taxon>Bacteria</taxon>
        <taxon>Pseudomonadati</taxon>
        <taxon>Bacteroidota</taxon>
        <taxon>Cytophagia</taxon>
        <taxon>Cytophagales</taxon>
        <taxon>Hymenobacteraceae</taxon>
        <taxon>Hymenobacter</taxon>
    </lineage>
</organism>
<dbReference type="EMBL" id="JAUQSY010000016">
    <property type="protein sequence ID" value="MDO7877090.1"/>
    <property type="molecule type" value="Genomic_DNA"/>
</dbReference>
<evidence type="ECO:0000313" key="2">
    <source>
        <dbReference type="EMBL" id="MDO7877090.1"/>
    </source>
</evidence>
<comment type="caution">
    <text evidence="2">The sequence shown here is derived from an EMBL/GenBank/DDBJ whole genome shotgun (WGS) entry which is preliminary data.</text>
</comment>
<keyword evidence="3" id="KW-1185">Reference proteome</keyword>
<protein>
    <submittedName>
        <fullName evidence="2">Uncharacterized protein</fullName>
    </submittedName>
</protein>
<evidence type="ECO:0000256" key="1">
    <source>
        <dbReference type="SAM" id="SignalP"/>
    </source>
</evidence>
<feature type="chain" id="PRO_5046273224" evidence="1">
    <location>
        <begin position="24"/>
        <end position="430"/>
    </location>
</feature>
<name>A0ABT9BH23_9BACT</name>
<reference evidence="2" key="1">
    <citation type="submission" date="2023-07" db="EMBL/GenBank/DDBJ databases">
        <authorList>
            <person name="Kim M.K."/>
        </authorList>
    </citation>
    <scope>NUCLEOTIDE SEQUENCE</scope>
    <source>
        <strain evidence="2">ASUV-10-1</strain>
    </source>
</reference>
<accession>A0ABT9BH23</accession>
<keyword evidence="1" id="KW-0732">Signal</keyword>
<sequence length="430" mass="42862">MQQLYPILRGALLLLALPLAAQAQTRGIGIGTSNPVGALQIEQAFTSANPALLLLRTTNGTATTGPAIDFQTYAPASATNSAARIQALDPGAYTADLAFSLRNPGAEANALVERLRIANTGNVGVGSNNPRALLHLERGTTGANPTLLLLRSTNGAGGGGAALDFQNYDTGNDGPGARLLVTDAVNYSSDVAFLTRIPGAGNNALAERLRILSDGKVNIGAGATPTATLDVNGSTRLRGLSTAGIVTTTANGTLSSATAASLDATTAGSGLTRAGTNITLGGTALSANTTIPTGGFSLSIEGTGNVAIGGSAAPTSTLQVNGSTAVAVGNGLVGNPTGTPLGNVGYAGLSPASGNDYYLLPDATTCTGRIYYIRNNSSSNIAYLGTAGGAIFEGSATNASSTPYFMQASGPTKTVTVISDGANWTLLKAQ</sequence>
<dbReference type="RefSeq" id="WP_305008503.1">
    <property type="nucleotide sequence ID" value="NZ_JAUQSY010000016.1"/>
</dbReference>
<proteinExistence type="predicted"/>